<protein>
    <submittedName>
        <fullName evidence="1">Uncharacterized protein</fullName>
    </submittedName>
</protein>
<dbReference type="EMBL" id="MF417868">
    <property type="protein sequence ID" value="ASN67728.1"/>
    <property type="molecule type" value="Genomic_DNA"/>
</dbReference>
<name>A0A2H4J5Z4_9CAUD</name>
<proteinExistence type="predicted"/>
<organism evidence="1">
    <name type="scientific">uncultured Caudovirales phage</name>
    <dbReference type="NCBI Taxonomy" id="2100421"/>
    <lineage>
        <taxon>Viruses</taxon>
        <taxon>Duplodnaviria</taxon>
        <taxon>Heunggongvirae</taxon>
        <taxon>Uroviricota</taxon>
        <taxon>Caudoviricetes</taxon>
        <taxon>Peduoviridae</taxon>
        <taxon>Maltschvirus</taxon>
        <taxon>Maltschvirus maltsch</taxon>
    </lineage>
</organism>
<sequence>MMKMVRYYSYCPNCGCNKVKSITTSVTYLVCMNKDCRFAHIVEPPNSMGDKSREYTTTLSKEEWLKVTKSIEVDEIDDGSLTNFSSDYSVLDYKQIINELLYKRHNYKKENNKYKDIWFKYKEEKIDAYKCGYEKLKEVEDFSYVAQPIERTLSILKQDIKNMDELDGLNDFEKLMKKLNL</sequence>
<accession>A0A2H4J5Z4</accession>
<gene>
    <name evidence="1" type="ORF">7AX1_102</name>
</gene>
<evidence type="ECO:0000313" key="1">
    <source>
        <dbReference type="EMBL" id="ASN67728.1"/>
    </source>
</evidence>
<reference evidence="1" key="1">
    <citation type="submission" date="2017-06" db="EMBL/GenBank/DDBJ databases">
        <title>Novel phages from South African skin metaviromes.</title>
        <authorList>
            <person name="van Zyl L.J."/>
            <person name="Abrahams Y."/>
            <person name="Stander E.A."/>
            <person name="Kirby B.M."/>
            <person name="Clavaud C."/>
            <person name="Farcet C."/>
            <person name="Breton L."/>
            <person name="Trindade M.I."/>
        </authorList>
    </citation>
    <scope>NUCLEOTIDE SEQUENCE</scope>
</reference>